<keyword evidence="5 7" id="KW-1133">Transmembrane helix</keyword>
<keyword evidence="6 7" id="KW-0472">Membrane</keyword>
<proteinExistence type="inferred from homology"/>
<keyword evidence="4" id="KW-0378">Hydrolase</keyword>
<dbReference type="GO" id="GO:0008233">
    <property type="term" value="F:peptidase activity"/>
    <property type="evidence" value="ECO:0007669"/>
    <property type="project" value="UniProtKB-KW"/>
</dbReference>
<evidence type="ECO:0000256" key="5">
    <source>
        <dbReference type="ARBA" id="ARBA00022989"/>
    </source>
</evidence>
<evidence type="ECO:0000256" key="2">
    <source>
        <dbReference type="ARBA" id="ARBA00009045"/>
    </source>
</evidence>
<dbReference type="InterPro" id="IPR035952">
    <property type="entry name" value="Rhomboid-like_sf"/>
</dbReference>
<evidence type="ECO:0000256" key="4">
    <source>
        <dbReference type="ARBA" id="ARBA00022801"/>
    </source>
</evidence>
<dbReference type="EMBL" id="BMEC01000002">
    <property type="protein sequence ID" value="GGC24803.1"/>
    <property type="molecule type" value="Genomic_DNA"/>
</dbReference>
<comment type="subcellular location">
    <subcellularLocation>
        <location evidence="1">Membrane</location>
        <topology evidence="1">Multi-pass membrane protein</topology>
    </subcellularLocation>
</comment>
<evidence type="ECO:0000256" key="3">
    <source>
        <dbReference type="ARBA" id="ARBA00022692"/>
    </source>
</evidence>
<reference evidence="10" key="1">
    <citation type="journal article" date="2019" name="Int. J. Syst. Evol. Microbiol.">
        <title>The Global Catalogue of Microorganisms (GCM) 10K type strain sequencing project: providing services to taxonomists for standard genome sequencing and annotation.</title>
        <authorList>
            <consortium name="The Broad Institute Genomics Platform"/>
            <consortium name="The Broad Institute Genome Sequencing Center for Infectious Disease"/>
            <person name="Wu L."/>
            <person name="Ma J."/>
        </authorList>
    </citation>
    <scope>NUCLEOTIDE SEQUENCE [LARGE SCALE GENOMIC DNA]</scope>
    <source>
        <strain evidence="10">CGMCC 1.10832</strain>
    </source>
</reference>
<gene>
    <name evidence="9" type="ORF">GCM10011506_07620</name>
</gene>
<organism evidence="9 10">
    <name type="scientific">Marivirga lumbricoides</name>
    <dbReference type="NCBI Taxonomy" id="1046115"/>
    <lineage>
        <taxon>Bacteria</taxon>
        <taxon>Pseudomonadati</taxon>
        <taxon>Bacteroidota</taxon>
        <taxon>Cytophagia</taxon>
        <taxon>Cytophagales</taxon>
        <taxon>Marivirgaceae</taxon>
        <taxon>Marivirga</taxon>
    </lineage>
</organism>
<evidence type="ECO:0000256" key="6">
    <source>
        <dbReference type="ARBA" id="ARBA00023136"/>
    </source>
</evidence>
<keyword evidence="9" id="KW-0645">Protease</keyword>
<feature type="transmembrane region" description="Helical" evidence="7">
    <location>
        <begin position="136"/>
        <end position="159"/>
    </location>
</feature>
<evidence type="ECO:0000256" key="7">
    <source>
        <dbReference type="SAM" id="Phobius"/>
    </source>
</evidence>
<dbReference type="Pfam" id="PF01694">
    <property type="entry name" value="Rhomboid"/>
    <property type="match status" value="1"/>
</dbReference>
<feature type="transmembrane region" description="Helical" evidence="7">
    <location>
        <begin position="79"/>
        <end position="99"/>
    </location>
</feature>
<dbReference type="RefSeq" id="WP_188460482.1">
    <property type="nucleotide sequence ID" value="NZ_BAABHU010000002.1"/>
</dbReference>
<dbReference type="PANTHER" id="PTHR43731">
    <property type="entry name" value="RHOMBOID PROTEASE"/>
    <property type="match status" value="1"/>
</dbReference>
<dbReference type="Gene3D" id="1.20.1540.10">
    <property type="entry name" value="Rhomboid-like"/>
    <property type="match status" value="1"/>
</dbReference>
<dbReference type="PANTHER" id="PTHR43731:SF14">
    <property type="entry name" value="PRESENILIN-ASSOCIATED RHOMBOID-LIKE PROTEIN, MITOCHONDRIAL"/>
    <property type="match status" value="1"/>
</dbReference>
<protein>
    <submittedName>
        <fullName evidence="9">Rhomboid family intramembrane serine protease</fullName>
    </submittedName>
</protein>
<feature type="transmembrane region" description="Helical" evidence="7">
    <location>
        <begin position="111"/>
        <end position="130"/>
    </location>
</feature>
<feature type="transmembrane region" description="Helical" evidence="7">
    <location>
        <begin position="6"/>
        <end position="23"/>
    </location>
</feature>
<evidence type="ECO:0000313" key="10">
    <source>
        <dbReference type="Proteomes" id="UP000636010"/>
    </source>
</evidence>
<comment type="caution">
    <text evidence="9">The sequence shown here is derived from an EMBL/GenBank/DDBJ whole genome shotgun (WGS) entry which is preliminary data.</text>
</comment>
<dbReference type="SUPFAM" id="SSF144091">
    <property type="entry name" value="Rhomboid-like"/>
    <property type="match status" value="1"/>
</dbReference>
<dbReference type="Proteomes" id="UP000636010">
    <property type="component" value="Unassembled WGS sequence"/>
</dbReference>
<comment type="similarity">
    <text evidence="2">Belongs to the peptidase S54 family.</text>
</comment>
<dbReference type="GO" id="GO:0006508">
    <property type="term" value="P:proteolysis"/>
    <property type="evidence" value="ECO:0007669"/>
    <property type="project" value="UniProtKB-KW"/>
</dbReference>
<dbReference type="InterPro" id="IPR022764">
    <property type="entry name" value="Peptidase_S54_rhomboid_dom"/>
</dbReference>
<keyword evidence="10" id="KW-1185">Reference proteome</keyword>
<dbReference type="InterPro" id="IPR050925">
    <property type="entry name" value="Rhomboid_protease_S54"/>
</dbReference>
<sequence>MSTTIIIIIITSIVSIAGFSDRSRQYAFLMNPYQIVHRKQYYRMVTSGFLHADYVHLIFNMLTLYFFGGTVEAYFNMLSEYGTLLYVVMYVVAIVVSDIPSVIKYKDQPQYNALGASGAVSAVVFSSILFNPLNELCLYGLLCLPGFIFGAIYIIYSYYQGKRKVDNINHDAHLFGAAFGVVFTIILWPKIIPHFIDQLAQFSIF</sequence>
<feature type="domain" description="Peptidase S54 rhomboid" evidence="8">
    <location>
        <begin position="39"/>
        <end position="189"/>
    </location>
</feature>
<accession>A0ABQ1LL65</accession>
<name>A0ABQ1LL65_9BACT</name>
<evidence type="ECO:0000313" key="9">
    <source>
        <dbReference type="EMBL" id="GGC24803.1"/>
    </source>
</evidence>
<feature type="transmembrane region" description="Helical" evidence="7">
    <location>
        <begin position="171"/>
        <end position="189"/>
    </location>
</feature>
<evidence type="ECO:0000259" key="8">
    <source>
        <dbReference type="Pfam" id="PF01694"/>
    </source>
</evidence>
<feature type="transmembrane region" description="Helical" evidence="7">
    <location>
        <begin position="44"/>
        <end position="67"/>
    </location>
</feature>
<evidence type="ECO:0000256" key="1">
    <source>
        <dbReference type="ARBA" id="ARBA00004141"/>
    </source>
</evidence>
<keyword evidence="3 7" id="KW-0812">Transmembrane</keyword>